<keyword evidence="2" id="KW-1185">Reference proteome</keyword>
<evidence type="ECO:0000313" key="2">
    <source>
        <dbReference type="Proteomes" id="UP000030762"/>
    </source>
</evidence>
<sequence length="201" mass="22708">MDLDACLDILKARQGCDHEEHAGHEATPCAVANVKQTLAHDLHLESCVPEDDDLQATSTRGLYDAFMRCQSKRVEIYARFETGFVELMFKDEFAVFSQEITKHFAAVSAEINRIEATLRARDATTLAALIRKVQIQEKEKLLLTSALLLERMRSKQTRDDDVSASIYDTSIRSMEGTHTKIIEAINELLVEMQYEVAELDA</sequence>
<dbReference type="RefSeq" id="XP_008613744.1">
    <property type="nucleotide sequence ID" value="XM_008615522.1"/>
</dbReference>
<dbReference type="InterPro" id="IPR039491">
    <property type="entry name" value="REX1-B"/>
</dbReference>
<protein>
    <submittedName>
        <fullName evidence="1">Uncharacterized protein</fullName>
    </submittedName>
</protein>
<dbReference type="AlphaFoldDB" id="T0RLA6"/>
<proteinExistence type="predicted"/>
<dbReference type="eggNOG" id="ENOG502S3U4">
    <property type="taxonomic scope" value="Eukaryota"/>
</dbReference>
<organism evidence="1 2">
    <name type="scientific">Saprolegnia diclina (strain VS20)</name>
    <dbReference type="NCBI Taxonomy" id="1156394"/>
    <lineage>
        <taxon>Eukaryota</taxon>
        <taxon>Sar</taxon>
        <taxon>Stramenopiles</taxon>
        <taxon>Oomycota</taxon>
        <taxon>Saprolegniomycetes</taxon>
        <taxon>Saprolegniales</taxon>
        <taxon>Saprolegniaceae</taxon>
        <taxon>Saprolegnia</taxon>
    </lineage>
</organism>
<name>T0RLA6_SAPDV</name>
<gene>
    <name evidence="1" type="ORF">SDRG_09577</name>
</gene>
<dbReference type="InParanoid" id="T0RLA6"/>
<dbReference type="STRING" id="1156394.T0RLA6"/>
<dbReference type="OMA" id="THTKIIE"/>
<dbReference type="GeneID" id="19950304"/>
<dbReference type="VEuPathDB" id="FungiDB:SDRG_09577"/>
<dbReference type="OrthoDB" id="434723at2759"/>
<dbReference type="Pfam" id="PF14966">
    <property type="entry name" value="DNA_repr_REX1B"/>
    <property type="match status" value="1"/>
</dbReference>
<accession>T0RLA6</accession>
<dbReference type="PANTHER" id="PTHR28309:SF1">
    <property type="entry name" value="REQUIRED FOR EXCISION 1-B DOMAIN-CONTAINING PROTEIN"/>
    <property type="match status" value="1"/>
</dbReference>
<evidence type="ECO:0000313" key="1">
    <source>
        <dbReference type="EMBL" id="EQC33058.1"/>
    </source>
</evidence>
<dbReference type="EMBL" id="JH767161">
    <property type="protein sequence ID" value="EQC33058.1"/>
    <property type="molecule type" value="Genomic_DNA"/>
</dbReference>
<dbReference type="PANTHER" id="PTHR28309">
    <property type="entry name" value="REQUIRED FOR EXCISION 1-B DOMAIN-CONTAINING PROTEIN"/>
    <property type="match status" value="1"/>
</dbReference>
<dbReference type="Proteomes" id="UP000030762">
    <property type="component" value="Unassembled WGS sequence"/>
</dbReference>
<reference evidence="1 2" key="1">
    <citation type="submission" date="2012-04" db="EMBL/GenBank/DDBJ databases">
        <title>The Genome Sequence of Saprolegnia declina VS20.</title>
        <authorList>
            <consortium name="The Broad Institute Genome Sequencing Platform"/>
            <person name="Russ C."/>
            <person name="Nusbaum C."/>
            <person name="Tyler B."/>
            <person name="van West P."/>
            <person name="Dieguez-Uribeondo J."/>
            <person name="de Bruijn I."/>
            <person name="Tripathy S."/>
            <person name="Jiang R."/>
            <person name="Young S.K."/>
            <person name="Zeng Q."/>
            <person name="Gargeya S."/>
            <person name="Fitzgerald M."/>
            <person name="Haas B."/>
            <person name="Abouelleil A."/>
            <person name="Alvarado L."/>
            <person name="Arachchi H.M."/>
            <person name="Berlin A."/>
            <person name="Chapman S.B."/>
            <person name="Goldberg J."/>
            <person name="Griggs A."/>
            <person name="Gujja S."/>
            <person name="Hansen M."/>
            <person name="Howarth C."/>
            <person name="Imamovic A."/>
            <person name="Larimer J."/>
            <person name="McCowen C."/>
            <person name="Montmayeur A."/>
            <person name="Murphy C."/>
            <person name="Neiman D."/>
            <person name="Pearson M."/>
            <person name="Priest M."/>
            <person name="Roberts A."/>
            <person name="Saif S."/>
            <person name="Shea T."/>
            <person name="Sisk P."/>
            <person name="Sykes S."/>
            <person name="Wortman J."/>
            <person name="Nusbaum C."/>
            <person name="Birren B."/>
        </authorList>
    </citation>
    <scope>NUCLEOTIDE SEQUENCE [LARGE SCALE GENOMIC DNA]</scope>
    <source>
        <strain evidence="1 2">VS20</strain>
    </source>
</reference>